<dbReference type="GO" id="GO:0046819">
    <property type="term" value="P:protein secretion by the type V secretion system"/>
    <property type="evidence" value="ECO:0007669"/>
    <property type="project" value="TreeGrafter"/>
</dbReference>
<comment type="caution">
    <text evidence="6">The sequence shown here is derived from an EMBL/GenBank/DDBJ whole genome shotgun (WGS) entry which is preliminary data.</text>
</comment>
<name>A0A4U1BYN0_9SPHI</name>
<feature type="chain" id="PRO_5020989588" evidence="3">
    <location>
        <begin position="20"/>
        <end position="462"/>
    </location>
</feature>
<evidence type="ECO:0000313" key="7">
    <source>
        <dbReference type="Proteomes" id="UP000308181"/>
    </source>
</evidence>
<dbReference type="InterPro" id="IPR046024">
    <property type="entry name" value="DUF5982"/>
</dbReference>
<dbReference type="Pfam" id="PF01103">
    <property type="entry name" value="Omp85"/>
    <property type="match status" value="1"/>
</dbReference>
<comment type="subcellular location">
    <subcellularLocation>
        <location evidence="1">Membrane</location>
    </subcellularLocation>
</comment>
<dbReference type="PANTHER" id="PTHR34597:SF3">
    <property type="entry name" value="OUTER MEMBRANE TRANSPORTER CDIB"/>
    <property type="match status" value="1"/>
</dbReference>
<dbReference type="GO" id="GO:0008320">
    <property type="term" value="F:protein transmembrane transporter activity"/>
    <property type="evidence" value="ECO:0007669"/>
    <property type="project" value="TreeGrafter"/>
</dbReference>
<evidence type="ECO:0000256" key="3">
    <source>
        <dbReference type="SAM" id="SignalP"/>
    </source>
</evidence>
<keyword evidence="3" id="KW-0732">Signal</keyword>
<reference evidence="6 7" key="1">
    <citation type="submission" date="2019-04" db="EMBL/GenBank/DDBJ databases">
        <title>Pedobacter sp. AR-3-17 sp. nov., isolated from Arctic soil.</title>
        <authorList>
            <person name="Dahal R.H."/>
            <person name="Kim D.-U."/>
        </authorList>
    </citation>
    <scope>NUCLEOTIDE SEQUENCE [LARGE SCALE GENOMIC DNA]</scope>
    <source>
        <strain evidence="6 7">AR-3-17</strain>
    </source>
</reference>
<feature type="signal peptide" evidence="3">
    <location>
        <begin position="1"/>
        <end position="19"/>
    </location>
</feature>
<accession>A0A4U1BYN0</accession>
<dbReference type="GO" id="GO:0098046">
    <property type="term" value="C:type V protein secretion system complex"/>
    <property type="evidence" value="ECO:0007669"/>
    <property type="project" value="TreeGrafter"/>
</dbReference>
<dbReference type="InterPro" id="IPR051544">
    <property type="entry name" value="TPS_OM_transporter"/>
</dbReference>
<gene>
    <name evidence="6" type="ORF">FA046_09460</name>
</gene>
<feature type="domain" description="Bacterial surface antigen (D15)" evidence="4">
    <location>
        <begin position="89"/>
        <end position="462"/>
    </location>
</feature>
<sequence>MKHLTLILSFLISTLSINAQEIDSLSFIKSKRMSDADLEKKKEGTFFTGIPDFSSDPVTGFGFGLRSNVYWNGEKTNPLFPYTPYLAKLKANAAYYTSNARELILSLDIPYYKGTRWRFKVDFKAQQNPSNLYFGSTQATLGDLRLPSDENTTFPTYDEYDEARKTLRPGEPGEASFVTDALSNRFRETEFMLNLKADYALGNGKWRIMGGYEIQNLQYATFEGREAESVNPVTGQNTNSPNGFSLLRRDFDQAAISGLDGGWISILQTALIFDTRDFEPDPTKGTYFEIANEFSNPIIGSQFNFNKLFLQGRLYKKLPFGNRTVLAGRLGVGNIFGNNAPFFEFQDQWSPEGSINALGGRQSLRGYRANRFLARSMWFTNIELRYRFAEAKFQKQRFAFGVAPFFDAGTVRDRWQDLNLKNIKTSYGAGLRVAWNQSTIISFDYGASKEDKLFYIGIGQAF</sequence>
<dbReference type="Pfam" id="PF19412">
    <property type="entry name" value="DUF5982"/>
    <property type="match status" value="1"/>
</dbReference>
<evidence type="ECO:0000256" key="2">
    <source>
        <dbReference type="ARBA" id="ARBA00023136"/>
    </source>
</evidence>
<dbReference type="GO" id="GO:0019867">
    <property type="term" value="C:outer membrane"/>
    <property type="evidence" value="ECO:0007669"/>
    <property type="project" value="InterPro"/>
</dbReference>
<evidence type="ECO:0000259" key="4">
    <source>
        <dbReference type="Pfam" id="PF01103"/>
    </source>
</evidence>
<dbReference type="AlphaFoldDB" id="A0A4U1BYN0"/>
<evidence type="ECO:0000313" key="6">
    <source>
        <dbReference type="EMBL" id="TKB97588.1"/>
    </source>
</evidence>
<feature type="domain" description="DUF5982" evidence="5">
    <location>
        <begin position="25"/>
        <end position="85"/>
    </location>
</feature>
<organism evidence="6 7">
    <name type="scientific">Pedobacter cryophilus</name>
    <dbReference type="NCBI Taxonomy" id="2571271"/>
    <lineage>
        <taxon>Bacteria</taxon>
        <taxon>Pseudomonadati</taxon>
        <taxon>Bacteroidota</taxon>
        <taxon>Sphingobacteriia</taxon>
        <taxon>Sphingobacteriales</taxon>
        <taxon>Sphingobacteriaceae</taxon>
        <taxon>Pedobacter</taxon>
    </lineage>
</organism>
<dbReference type="Proteomes" id="UP000308181">
    <property type="component" value="Unassembled WGS sequence"/>
</dbReference>
<proteinExistence type="predicted"/>
<evidence type="ECO:0000259" key="5">
    <source>
        <dbReference type="Pfam" id="PF19412"/>
    </source>
</evidence>
<dbReference type="OrthoDB" id="9771071at2"/>
<dbReference type="NCBIfam" id="NF047779">
    <property type="entry name" value="Omp85_fam"/>
    <property type="match status" value="1"/>
</dbReference>
<dbReference type="PANTHER" id="PTHR34597">
    <property type="entry name" value="SLR1661 PROTEIN"/>
    <property type="match status" value="1"/>
</dbReference>
<keyword evidence="7" id="KW-1185">Reference proteome</keyword>
<dbReference type="RefSeq" id="WP_136826163.1">
    <property type="nucleotide sequence ID" value="NZ_SWBP01000003.1"/>
</dbReference>
<dbReference type="InterPro" id="IPR000184">
    <property type="entry name" value="Bac_surfAg_D15"/>
</dbReference>
<protein>
    <submittedName>
        <fullName evidence="6">Uncharacterized protein</fullName>
    </submittedName>
</protein>
<evidence type="ECO:0000256" key="1">
    <source>
        <dbReference type="ARBA" id="ARBA00004370"/>
    </source>
</evidence>
<dbReference type="Gene3D" id="2.40.160.50">
    <property type="entry name" value="membrane protein fhac: a member of the omp85/tpsb transporter family"/>
    <property type="match status" value="1"/>
</dbReference>
<dbReference type="EMBL" id="SWBP01000003">
    <property type="protein sequence ID" value="TKB97588.1"/>
    <property type="molecule type" value="Genomic_DNA"/>
</dbReference>
<keyword evidence="2" id="KW-0472">Membrane</keyword>